<organism evidence="1 2">
    <name type="scientific">Lipomyces kononenkoae</name>
    <name type="common">Yeast</name>
    <dbReference type="NCBI Taxonomy" id="34357"/>
    <lineage>
        <taxon>Eukaryota</taxon>
        <taxon>Fungi</taxon>
        <taxon>Dikarya</taxon>
        <taxon>Ascomycota</taxon>
        <taxon>Saccharomycotina</taxon>
        <taxon>Lipomycetes</taxon>
        <taxon>Lipomycetales</taxon>
        <taxon>Lipomycetaceae</taxon>
        <taxon>Lipomyces</taxon>
    </lineage>
</organism>
<comment type="caution">
    <text evidence="1">The sequence shown here is derived from an EMBL/GenBank/DDBJ whole genome shotgun (WGS) entry which is preliminary data.</text>
</comment>
<evidence type="ECO:0000313" key="2">
    <source>
        <dbReference type="Proteomes" id="UP001433508"/>
    </source>
</evidence>
<sequence>MSYCHLCDRWFDTLHAYDQHVQNNVAHQSGGREWECEVCDRTFTTERGRRQHYSHAAGHSYCISCDRIFQNDNNLMQHMHSKAHMGNSIQCPFCKKSFTTASGVTIHLESGTCCSGLNRTKINEIVRKLDRNHVITRPMLTMPGYDNVETIATELAWNGYGYQCYICPKAFQTLYALNNHLKSPVHQQNMYRCPKSDCGRTYKVLSGLVQHVESESCGIMRFMQVQQQARNGIQNMVGRMIAG</sequence>
<dbReference type="EMBL" id="MU971371">
    <property type="protein sequence ID" value="KAK9237323.1"/>
    <property type="molecule type" value="Genomic_DNA"/>
</dbReference>
<accession>A0ACC3T0B4</accession>
<evidence type="ECO:0000313" key="1">
    <source>
        <dbReference type="EMBL" id="KAK9237323.1"/>
    </source>
</evidence>
<reference evidence="2" key="1">
    <citation type="journal article" date="2024" name="Front. Bioeng. Biotechnol.">
        <title>Genome-scale model development and genomic sequencing of the oleaginous clade Lipomyces.</title>
        <authorList>
            <person name="Czajka J.J."/>
            <person name="Han Y."/>
            <person name="Kim J."/>
            <person name="Mondo S.J."/>
            <person name="Hofstad B.A."/>
            <person name="Robles A."/>
            <person name="Haridas S."/>
            <person name="Riley R."/>
            <person name="LaButti K."/>
            <person name="Pangilinan J."/>
            <person name="Andreopoulos W."/>
            <person name="Lipzen A."/>
            <person name="Yan J."/>
            <person name="Wang M."/>
            <person name="Ng V."/>
            <person name="Grigoriev I.V."/>
            <person name="Spatafora J.W."/>
            <person name="Magnuson J.K."/>
            <person name="Baker S.E."/>
            <person name="Pomraning K.R."/>
        </authorList>
    </citation>
    <scope>NUCLEOTIDE SEQUENCE [LARGE SCALE GENOMIC DNA]</scope>
    <source>
        <strain evidence="2">CBS 7786</strain>
    </source>
</reference>
<keyword evidence="2" id="KW-1185">Reference proteome</keyword>
<dbReference type="Proteomes" id="UP001433508">
    <property type="component" value="Unassembled WGS sequence"/>
</dbReference>
<name>A0ACC3T0B4_LIPKO</name>
<protein>
    <submittedName>
        <fullName evidence="1">Uncharacterized protein</fullName>
    </submittedName>
</protein>
<proteinExistence type="predicted"/>
<gene>
    <name evidence="1" type="ORF">V1525DRAFT_168145</name>
</gene>